<reference evidence="1 2" key="1">
    <citation type="journal article" date="2014" name="Int. J. Syst. Evol. Microbiol.">
        <title>Leptospira mayottensis sp. nov., a pathogenic species of the genus Leptospira isolated from humans.</title>
        <authorList>
            <person name="Bourhy P."/>
            <person name="Collet L."/>
            <person name="Brisse S."/>
            <person name="Picardeau M."/>
        </authorList>
    </citation>
    <scope>NUCLEOTIDE SEQUENCE [LARGE SCALE GENOMIC DNA]</scope>
    <source>
        <strain evidence="1 2">200901122</strain>
    </source>
</reference>
<gene>
    <name evidence="1" type="ORF">LEP1GSC125_2700</name>
</gene>
<evidence type="ECO:0000313" key="2">
    <source>
        <dbReference type="Proteomes" id="UP000001343"/>
    </source>
</evidence>
<accession>A0AA87SXT6</accession>
<dbReference type="EMBL" id="AKWM02000032">
    <property type="protein sequence ID" value="EKS00576.1"/>
    <property type="molecule type" value="Genomic_DNA"/>
</dbReference>
<proteinExistence type="predicted"/>
<dbReference type="Proteomes" id="UP000001343">
    <property type="component" value="Unassembled WGS sequence"/>
</dbReference>
<dbReference type="AlphaFoldDB" id="A0AA87SXT6"/>
<organism evidence="1 2">
    <name type="scientific">Leptospira mayottensis 200901122</name>
    <dbReference type="NCBI Taxonomy" id="1193010"/>
    <lineage>
        <taxon>Bacteria</taxon>
        <taxon>Pseudomonadati</taxon>
        <taxon>Spirochaetota</taxon>
        <taxon>Spirochaetia</taxon>
        <taxon>Leptospirales</taxon>
        <taxon>Leptospiraceae</taxon>
        <taxon>Leptospira</taxon>
    </lineage>
</organism>
<sequence>MTSFGKICYFLTEHLRIKFLKIFHSSSSNEKISLRKN</sequence>
<evidence type="ECO:0000313" key="1">
    <source>
        <dbReference type="EMBL" id="EKS00576.1"/>
    </source>
</evidence>
<comment type="caution">
    <text evidence="1">The sequence shown here is derived from an EMBL/GenBank/DDBJ whole genome shotgun (WGS) entry which is preliminary data.</text>
</comment>
<name>A0AA87SXT6_9LEPT</name>
<protein>
    <submittedName>
        <fullName evidence="1">Uncharacterized protein</fullName>
    </submittedName>
</protein>